<dbReference type="InterPro" id="IPR013155">
    <property type="entry name" value="M/V/L/I-tRNA-synth_anticd-bd"/>
</dbReference>
<dbReference type="InterPro" id="IPR009080">
    <property type="entry name" value="tRNAsynth_Ia_anticodon-bd"/>
</dbReference>
<dbReference type="Pfam" id="PF10458">
    <property type="entry name" value="Val_tRNA-synt_C"/>
    <property type="match status" value="1"/>
</dbReference>
<dbReference type="Pfam" id="PF00133">
    <property type="entry name" value="tRNA-synt_1"/>
    <property type="match status" value="1"/>
</dbReference>
<dbReference type="InterPro" id="IPR019499">
    <property type="entry name" value="Val-tRNA_synth_tRNA-bd"/>
</dbReference>
<dbReference type="GO" id="GO:0005829">
    <property type="term" value="C:cytosol"/>
    <property type="evidence" value="ECO:0007669"/>
    <property type="project" value="TreeGrafter"/>
</dbReference>
<dbReference type="Gene3D" id="1.10.730.10">
    <property type="entry name" value="Isoleucyl-tRNA Synthetase, Domain 1"/>
    <property type="match status" value="1"/>
</dbReference>
<evidence type="ECO:0000256" key="3">
    <source>
        <dbReference type="ARBA" id="ARBA00013169"/>
    </source>
</evidence>
<dbReference type="SUPFAM" id="SSF50677">
    <property type="entry name" value="ValRS/IleRS/LeuRS editing domain"/>
    <property type="match status" value="1"/>
</dbReference>
<evidence type="ECO:0000256" key="4">
    <source>
        <dbReference type="ARBA" id="ARBA00022490"/>
    </source>
</evidence>
<evidence type="ECO:0000256" key="2">
    <source>
        <dbReference type="ARBA" id="ARBA00011245"/>
    </source>
</evidence>
<dbReference type="PANTHER" id="PTHR11946:SF93">
    <property type="entry name" value="VALINE--TRNA LIGASE, CHLOROPLASTIC_MITOCHONDRIAL 2"/>
    <property type="match status" value="1"/>
</dbReference>
<evidence type="ECO:0000259" key="15">
    <source>
        <dbReference type="Pfam" id="PF10458"/>
    </source>
</evidence>
<keyword evidence="4" id="KW-0963">Cytoplasm</keyword>
<dbReference type="GO" id="GO:0006438">
    <property type="term" value="P:valyl-tRNA aminoacylation"/>
    <property type="evidence" value="ECO:0007669"/>
    <property type="project" value="InterPro"/>
</dbReference>
<feature type="domain" description="Valyl-tRNA synthetase tRNA-binding arm" evidence="15">
    <location>
        <begin position="813"/>
        <end position="877"/>
    </location>
</feature>
<dbReference type="CDD" id="cd00817">
    <property type="entry name" value="ValRS_core"/>
    <property type="match status" value="1"/>
</dbReference>
<dbReference type="FunFam" id="3.90.740.10:FF:000005">
    <property type="entry name" value="Valine--tRNA ligase, mitochondrial"/>
    <property type="match status" value="1"/>
</dbReference>
<evidence type="ECO:0000259" key="14">
    <source>
        <dbReference type="Pfam" id="PF08264"/>
    </source>
</evidence>
<comment type="catalytic activity">
    <reaction evidence="12">
        <text>tRNA(Val) + L-valine + ATP = L-valyl-tRNA(Val) + AMP + diphosphate</text>
        <dbReference type="Rhea" id="RHEA:10704"/>
        <dbReference type="Rhea" id="RHEA-COMP:9672"/>
        <dbReference type="Rhea" id="RHEA-COMP:9708"/>
        <dbReference type="ChEBI" id="CHEBI:30616"/>
        <dbReference type="ChEBI" id="CHEBI:33019"/>
        <dbReference type="ChEBI" id="CHEBI:57762"/>
        <dbReference type="ChEBI" id="CHEBI:78442"/>
        <dbReference type="ChEBI" id="CHEBI:78537"/>
        <dbReference type="ChEBI" id="CHEBI:456215"/>
        <dbReference type="EC" id="6.1.1.9"/>
    </reaction>
</comment>
<evidence type="ECO:0000256" key="5">
    <source>
        <dbReference type="ARBA" id="ARBA00022598"/>
    </source>
</evidence>
<organism evidence="16">
    <name type="scientific">marine metagenome</name>
    <dbReference type="NCBI Taxonomy" id="408172"/>
    <lineage>
        <taxon>unclassified sequences</taxon>
        <taxon>metagenomes</taxon>
        <taxon>ecological metagenomes</taxon>
    </lineage>
</organism>
<dbReference type="SUPFAM" id="SSF52374">
    <property type="entry name" value="Nucleotidylyl transferase"/>
    <property type="match status" value="1"/>
</dbReference>
<keyword evidence="7" id="KW-0067">ATP-binding</keyword>
<evidence type="ECO:0000256" key="1">
    <source>
        <dbReference type="ARBA" id="ARBA00004496"/>
    </source>
</evidence>
<evidence type="ECO:0000256" key="12">
    <source>
        <dbReference type="ARBA" id="ARBA00047552"/>
    </source>
</evidence>
<reference evidence="16" key="1">
    <citation type="submission" date="2018-05" db="EMBL/GenBank/DDBJ databases">
        <authorList>
            <person name="Lanie J.A."/>
            <person name="Ng W.-L."/>
            <person name="Kazmierczak K.M."/>
            <person name="Andrzejewski T.M."/>
            <person name="Davidsen T.M."/>
            <person name="Wayne K.J."/>
            <person name="Tettelin H."/>
            <person name="Glass J.I."/>
            <person name="Rusch D."/>
            <person name="Podicherti R."/>
            <person name="Tsui H.-C.T."/>
            <person name="Winkler M.E."/>
        </authorList>
    </citation>
    <scope>NUCLEOTIDE SEQUENCE</scope>
</reference>
<gene>
    <name evidence="16" type="ORF">METZ01_LOCUS81108</name>
</gene>
<comment type="subunit">
    <text evidence="2">Monomer.</text>
</comment>
<dbReference type="CDD" id="cd07962">
    <property type="entry name" value="Anticodon_Ia_Val"/>
    <property type="match status" value="1"/>
</dbReference>
<dbReference type="InterPro" id="IPR002300">
    <property type="entry name" value="aa-tRNA-synth_Ia"/>
</dbReference>
<dbReference type="EMBL" id="UINC01006559">
    <property type="protein sequence ID" value="SVA28254.1"/>
    <property type="molecule type" value="Genomic_DNA"/>
</dbReference>
<feature type="domain" description="Aminoacyl-tRNA synthetase class Ia" evidence="13">
    <location>
        <begin position="19"/>
        <end position="560"/>
    </location>
</feature>
<evidence type="ECO:0000313" key="16">
    <source>
        <dbReference type="EMBL" id="SVA28254.1"/>
    </source>
</evidence>
<dbReference type="Gene3D" id="3.90.740.10">
    <property type="entry name" value="Valyl/Leucyl/Isoleucyl-tRNA synthetase, editing domain"/>
    <property type="match status" value="1"/>
</dbReference>
<protein>
    <recommendedName>
        <fullName evidence="3">valine--tRNA ligase</fullName>
        <ecNumber evidence="3">6.1.1.9</ecNumber>
    </recommendedName>
    <alternativeName>
        <fullName evidence="11">Valyl-tRNA synthetase</fullName>
    </alternativeName>
</protein>
<dbReference type="GO" id="GO:0004832">
    <property type="term" value="F:valine-tRNA ligase activity"/>
    <property type="evidence" value="ECO:0007669"/>
    <property type="project" value="UniProtKB-EC"/>
</dbReference>
<dbReference type="FunFam" id="3.40.50.620:FF:000032">
    <property type="entry name" value="Valine--tRNA ligase"/>
    <property type="match status" value="1"/>
</dbReference>
<keyword evidence="10" id="KW-0030">Aminoacyl-tRNA synthetase</keyword>
<keyword evidence="5" id="KW-0436">Ligase</keyword>
<evidence type="ECO:0000259" key="13">
    <source>
        <dbReference type="Pfam" id="PF00133"/>
    </source>
</evidence>
<dbReference type="AlphaFoldDB" id="A0A381UJX1"/>
<dbReference type="InterPro" id="IPR009008">
    <property type="entry name" value="Val/Leu/Ile-tRNA-synth_edit"/>
</dbReference>
<dbReference type="InterPro" id="IPR010978">
    <property type="entry name" value="tRNA-bd_arm"/>
</dbReference>
<evidence type="ECO:0000256" key="8">
    <source>
        <dbReference type="ARBA" id="ARBA00022917"/>
    </source>
</evidence>
<dbReference type="PRINTS" id="PR00986">
    <property type="entry name" value="TRNASYNTHVAL"/>
</dbReference>
<accession>A0A381UJX1</accession>
<name>A0A381UJX1_9ZZZZ</name>
<sequence length="878" mass="102724">MSQTLLDNKYNSSKVEDRWYKHWLEKNYFHADAESEKEPYTIVIPPPNVTGMLTMGHVLNNTIQDILIRKARMEGKEACWIPGTDHASIATETKVIKMLEEKGINKNDLSREEFLEYAWEWKEKYGGIIINQLKKLGCSCDWERERFTMDEGYSKAVLESFVKLYEKGLIYKGHRLVNWCPVSKSAISDEEVIHKEIDSHLWYFRYPIKEEDEYLVVATTRPETMLGDSAVAVNPNDKRYKKYIGKTVTLPLVGREIPIIADEYVDPEFGTGCVKITPAHDPNDFEIGKRHDLEFINVMNDDASINDNAPKKYIGKDRFEARKQVLHDIEQDGFLDKTENYLHKVGFSERGDVPIEFYMSDQWFMKMNELVKPAIDSVKSGKIRFHPEHWVKTYNHWMNNIKDWCISRQLLWGHQIPVWYHKEDKSRLHVSVNGPKDIENWEQDKDVLDTWASSWIWPMGVHNWPKKSKDLSKFYPTNTLVTGPDIIFFWVARMIITGYEFLDQKPFTDVYFTSILRDETGKKLSKSLGNSPDPFDLFKEYGTDAVRFGIMLMAPQGLDVLFSKERLEIGRNFMNKLWNACRFISMNKPDNWVEGYSADETELRLPDKWIISRLNRAIKNYNKQMDRFHFNEAAKVLYDYIWNDFCDWYIEIAKTRFYSEDKNSKLITYDVCITSIRKILPLLHPYTPFITEELWSFFKSERANDLIISPWPTEDKGVINKEIDNKMMMLQDIISSVRAIRSRMNIPPSKKIELNIKSDEEQTEFINKNSELIIALARLDSYSAGSSVQKPSKSAAAVIHGMELYIPLGGLVDLDKERLQLNKRKTKIELLLSDIKKKLSNENFVSRAPEDIVKREQDKMIELKDELEKIDSNLNMLT</sequence>
<dbReference type="Gene3D" id="1.10.287.380">
    <property type="entry name" value="Valyl-tRNA synthetase, C-terminal domain"/>
    <property type="match status" value="1"/>
</dbReference>
<dbReference type="PANTHER" id="PTHR11946">
    <property type="entry name" value="VALYL-TRNA SYNTHETASES"/>
    <property type="match status" value="1"/>
</dbReference>
<dbReference type="EC" id="6.1.1.9" evidence="3"/>
<evidence type="ECO:0000256" key="9">
    <source>
        <dbReference type="ARBA" id="ARBA00023054"/>
    </source>
</evidence>
<dbReference type="InterPro" id="IPR014729">
    <property type="entry name" value="Rossmann-like_a/b/a_fold"/>
</dbReference>
<dbReference type="NCBIfam" id="NF004349">
    <property type="entry name" value="PRK05729.1"/>
    <property type="match status" value="1"/>
</dbReference>
<keyword evidence="8" id="KW-0648">Protein biosynthesis</keyword>
<dbReference type="Gene3D" id="3.40.50.620">
    <property type="entry name" value="HUPs"/>
    <property type="match status" value="2"/>
</dbReference>
<evidence type="ECO:0000256" key="11">
    <source>
        <dbReference type="ARBA" id="ARBA00029936"/>
    </source>
</evidence>
<dbReference type="InterPro" id="IPR037118">
    <property type="entry name" value="Val-tRNA_synth_C_sf"/>
</dbReference>
<dbReference type="Pfam" id="PF08264">
    <property type="entry name" value="Anticodon_1"/>
    <property type="match status" value="1"/>
</dbReference>
<dbReference type="GO" id="GO:0002161">
    <property type="term" value="F:aminoacyl-tRNA deacylase activity"/>
    <property type="evidence" value="ECO:0007669"/>
    <property type="project" value="InterPro"/>
</dbReference>
<dbReference type="GO" id="GO:0005524">
    <property type="term" value="F:ATP binding"/>
    <property type="evidence" value="ECO:0007669"/>
    <property type="project" value="UniProtKB-KW"/>
</dbReference>
<dbReference type="PROSITE" id="PS00178">
    <property type="entry name" value="AA_TRNA_LIGASE_I"/>
    <property type="match status" value="1"/>
</dbReference>
<evidence type="ECO:0000256" key="7">
    <source>
        <dbReference type="ARBA" id="ARBA00022840"/>
    </source>
</evidence>
<dbReference type="SUPFAM" id="SSF46589">
    <property type="entry name" value="tRNA-binding arm"/>
    <property type="match status" value="1"/>
</dbReference>
<dbReference type="InterPro" id="IPR001412">
    <property type="entry name" value="aa-tRNA-synth_I_CS"/>
</dbReference>
<dbReference type="HAMAP" id="MF_02004">
    <property type="entry name" value="Val_tRNA_synth_type1"/>
    <property type="match status" value="1"/>
</dbReference>
<feature type="domain" description="Methionyl/Valyl/Leucyl/Isoleucyl-tRNA synthetase anticodon-binding" evidence="14">
    <location>
        <begin position="607"/>
        <end position="754"/>
    </location>
</feature>
<keyword evidence="9" id="KW-0175">Coiled coil</keyword>
<comment type="subcellular location">
    <subcellularLocation>
        <location evidence="1">Cytoplasm</location>
    </subcellularLocation>
</comment>
<evidence type="ECO:0000256" key="6">
    <source>
        <dbReference type="ARBA" id="ARBA00022741"/>
    </source>
</evidence>
<proteinExistence type="inferred from homology"/>
<dbReference type="FunFam" id="1.10.287.380:FF:000001">
    <property type="entry name" value="Valine--tRNA ligase"/>
    <property type="match status" value="1"/>
</dbReference>
<keyword evidence="6" id="KW-0547">Nucleotide-binding</keyword>
<evidence type="ECO:0000256" key="10">
    <source>
        <dbReference type="ARBA" id="ARBA00023146"/>
    </source>
</evidence>
<dbReference type="InterPro" id="IPR033705">
    <property type="entry name" value="Anticodon_Ia_Val"/>
</dbReference>
<dbReference type="NCBIfam" id="TIGR00422">
    <property type="entry name" value="valS"/>
    <property type="match status" value="1"/>
</dbReference>
<dbReference type="SUPFAM" id="SSF47323">
    <property type="entry name" value="Anticodon-binding domain of a subclass of class I aminoacyl-tRNA synthetases"/>
    <property type="match status" value="1"/>
</dbReference>
<dbReference type="InterPro" id="IPR002303">
    <property type="entry name" value="Valyl-tRNA_ligase"/>
</dbReference>